<evidence type="ECO:0000313" key="1">
    <source>
        <dbReference type="EMBL" id="CEL07737.1"/>
    </source>
</evidence>
<dbReference type="Proteomes" id="UP000054771">
    <property type="component" value="Unassembled WGS sequence"/>
</dbReference>
<dbReference type="Gene3D" id="3.40.630.10">
    <property type="entry name" value="Zn peptidases"/>
    <property type="match status" value="1"/>
</dbReference>
<proteinExistence type="predicted"/>
<dbReference type="AlphaFoldDB" id="A0A0U5CDB9"/>
<keyword evidence="2" id="KW-1185">Reference proteome</keyword>
<gene>
    <name evidence="1" type="ORF">ASPCAL10892</name>
</gene>
<name>A0A0U5CDB9_ASPCI</name>
<evidence type="ECO:0000313" key="2">
    <source>
        <dbReference type="Proteomes" id="UP000054771"/>
    </source>
</evidence>
<accession>A0A0U5CDB9</accession>
<sequence>MMLELVNDTEYIDTELYNVVGTIKGESSECVKDSHSRLETPLNHQRIRTPQSTAWATRNFDYSKKNCIAYINVDESTSDGDRQDPVGSPLLAETLYEAAKLVPSPLNEEVEVEDG</sequence>
<dbReference type="EMBL" id="CDMC01000010">
    <property type="protein sequence ID" value="CEL07737.1"/>
    <property type="molecule type" value="Genomic_DNA"/>
</dbReference>
<organism evidence="1 2">
    <name type="scientific">Aspergillus calidoustus</name>
    <dbReference type="NCBI Taxonomy" id="454130"/>
    <lineage>
        <taxon>Eukaryota</taxon>
        <taxon>Fungi</taxon>
        <taxon>Dikarya</taxon>
        <taxon>Ascomycota</taxon>
        <taxon>Pezizomycotina</taxon>
        <taxon>Eurotiomycetes</taxon>
        <taxon>Eurotiomycetidae</taxon>
        <taxon>Eurotiales</taxon>
        <taxon>Aspergillaceae</taxon>
        <taxon>Aspergillus</taxon>
        <taxon>Aspergillus subgen. Nidulantes</taxon>
    </lineage>
</organism>
<protein>
    <submittedName>
        <fullName evidence="1">Uncharacterized protein</fullName>
    </submittedName>
</protein>
<reference evidence="2" key="1">
    <citation type="journal article" date="2016" name="Genome Announc.">
        <title>Draft genome sequences of fungus Aspergillus calidoustus.</title>
        <authorList>
            <person name="Horn F."/>
            <person name="Linde J."/>
            <person name="Mattern D.J."/>
            <person name="Walther G."/>
            <person name="Guthke R."/>
            <person name="Scherlach K."/>
            <person name="Martin K."/>
            <person name="Brakhage A.A."/>
            <person name="Petzke L."/>
            <person name="Valiante V."/>
        </authorList>
    </citation>
    <scope>NUCLEOTIDE SEQUENCE [LARGE SCALE GENOMIC DNA]</scope>
    <source>
        <strain evidence="2">SF006504</strain>
    </source>
</reference>
<dbReference type="OrthoDB" id="5841748at2759"/>